<protein>
    <submittedName>
        <fullName evidence="1">Uncharacterized protein</fullName>
    </submittedName>
</protein>
<sequence>METPKTEMPPLLLPPEIQATFERSNTFLRRKYDGVAPSAEQLVIFYLSGVEAHEIVANLERQVLQVSGKTPPDQDEHLLQTYLDMEKDAELNP</sequence>
<gene>
    <name evidence="1" type="ORF">QEH59_14645</name>
</gene>
<proteinExistence type="predicted"/>
<dbReference type="EMBL" id="JARXIC010000029">
    <property type="protein sequence ID" value="MDQ8195670.1"/>
    <property type="molecule type" value="Genomic_DNA"/>
</dbReference>
<accession>A0ABU1AP86</accession>
<evidence type="ECO:0000313" key="2">
    <source>
        <dbReference type="Proteomes" id="UP001243717"/>
    </source>
</evidence>
<dbReference type="RefSeq" id="WP_308986119.1">
    <property type="nucleotide sequence ID" value="NZ_JARXIC010000029.1"/>
</dbReference>
<name>A0ABU1AP86_9BACT</name>
<keyword evidence="2" id="KW-1185">Reference proteome</keyword>
<organism evidence="1 2">
    <name type="scientific">Thalassobacterium sedimentorum</name>
    <dbReference type="NCBI Taxonomy" id="3041258"/>
    <lineage>
        <taxon>Bacteria</taxon>
        <taxon>Pseudomonadati</taxon>
        <taxon>Verrucomicrobiota</taxon>
        <taxon>Opitutia</taxon>
        <taxon>Puniceicoccales</taxon>
        <taxon>Coraliomargaritaceae</taxon>
        <taxon>Thalassobacterium</taxon>
    </lineage>
</organism>
<reference evidence="1 2" key="1">
    <citation type="submission" date="2023-04" db="EMBL/GenBank/DDBJ databases">
        <title>A novel bacteria isolated from coastal sediment.</title>
        <authorList>
            <person name="Liu X.-J."/>
            <person name="Du Z.-J."/>
        </authorList>
    </citation>
    <scope>NUCLEOTIDE SEQUENCE [LARGE SCALE GENOMIC DNA]</scope>
    <source>
        <strain evidence="1 2">SDUM461004</strain>
    </source>
</reference>
<comment type="caution">
    <text evidence="1">The sequence shown here is derived from an EMBL/GenBank/DDBJ whole genome shotgun (WGS) entry which is preliminary data.</text>
</comment>
<dbReference type="Proteomes" id="UP001243717">
    <property type="component" value="Unassembled WGS sequence"/>
</dbReference>
<evidence type="ECO:0000313" key="1">
    <source>
        <dbReference type="EMBL" id="MDQ8195670.1"/>
    </source>
</evidence>